<dbReference type="RefSeq" id="WP_157908672.1">
    <property type="nucleotide sequence ID" value="NZ_MVOH01000006.1"/>
</dbReference>
<protein>
    <submittedName>
        <fullName evidence="2">Endonuclease</fullName>
    </submittedName>
</protein>
<reference evidence="2 3" key="1">
    <citation type="journal article" date="2017" name="ISME J.">
        <title>Unveiling bifidobacterial biogeography across the mammalian branch of the tree of life.</title>
        <authorList>
            <person name="Milani C."/>
            <person name="Mangifesta M."/>
            <person name="Mancabelli L."/>
            <person name="Lugli G.A."/>
            <person name="James K."/>
            <person name="Duranti S."/>
            <person name="Turroni F."/>
            <person name="Ferrario C."/>
            <person name="Ossiprandi M.C."/>
            <person name="van Sinderen D."/>
            <person name="Ventura M."/>
        </authorList>
    </citation>
    <scope>NUCLEOTIDE SEQUENCE [LARGE SCALE GENOMIC DNA]</scope>
    <source>
        <strain evidence="3">Ham19E</strain>
    </source>
</reference>
<dbReference type="Pfam" id="PF10593">
    <property type="entry name" value="Z1"/>
    <property type="match status" value="1"/>
</dbReference>
<sequence>MGDSGYVQRIKELERFLTLFLTPSQDDGATIDDMQIFSTIPVLAERKGIKLTDDQVRQVFRNVRQALNLQIDTGSITIRNENAQWHPWLSEMSELPTPHTDAYYQYLFNDQDAMYTQLDKDTNNIMNLLSDPRESSAPISRKGLLLGDVQSGKTRTYMALMNKAVDRGYKLVIVLTSDNEKLRKQTQDRIDTDCIGLKRGKYVGVGEYLPKGEHLQCLTNMEDDFATRSKQAFDNMPRPNWRSRPLLAVMKKNGSVLKKFIEWLDNDDFTKDIPILIIDDESDYASVNSSKIGADPTAINALLRRLCSISTRTSYAAVTATPFANIFIDDEEAEDLFPEDFIYILPTPAEYIGVLKIFGNRNEEDAAENDQPEGLPAESPVRLLDQDSLGHWLPLIHKKTFSFEEQRPNTSTELQTTEDSVDDLLDAQVRHAINCFLIACILRPDGIHKRQSMLIHMSRFQDVQQQIADRVYLYIESLNNALRFHANSSANLDPRIQSLHASFDEEYAAYASQHGKSWEDVLHDLKRLIRDNRVVVRLENSTSDDWNHLHGAGNEDDQEEDSNECTIYVGGNQLSRGMTLRGLICSIFYRQVTAADTLLQMGRWFGYRPNYEELQRVWLLPQTVADFKYSGSIIEDIKATARDIQKRHGTPKQFGIAVRKNPSTGVRITNPAKMRHAEEGQGIDFDLENLIIESVKLSTKTEISQTNNEAFSQLLQTILSDDAVAHSTDPKGNTVVFEGVPANAIASFLQRYRAGYGDTYFGKTLLHYRNMDPRELETTMAQQFAQTQHDERPDLTWNVAFMNGRLGAIDVPFHWTTIQRAYKEDPSAHIYQVSGNKLRLGSKTDVVKVAQAITGKPITREIRNERDFYDTKLFGDHPTLMLYRVALINSATNEVASIPDSDGLLAAKIVVPSDTPGSPTGRGKATFYLNTVAARQFYEQQLQQEEFEGED</sequence>
<dbReference type="GO" id="GO:0004519">
    <property type="term" value="F:endonuclease activity"/>
    <property type="evidence" value="ECO:0007669"/>
    <property type="project" value="UniProtKB-KW"/>
</dbReference>
<gene>
    <name evidence="2" type="ORF">B1526_0464</name>
</gene>
<dbReference type="EMBL" id="MVOH01000006">
    <property type="protein sequence ID" value="PAU68279.1"/>
    <property type="molecule type" value="Genomic_DNA"/>
</dbReference>
<keyword evidence="2" id="KW-0378">Hydrolase</keyword>
<keyword evidence="2" id="KW-0255">Endonuclease</keyword>
<organism evidence="2 3">
    <name type="scientific">Bifidobacterium criceti</name>
    <dbReference type="NCBI Taxonomy" id="1960969"/>
    <lineage>
        <taxon>Bacteria</taxon>
        <taxon>Bacillati</taxon>
        <taxon>Actinomycetota</taxon>
        <taxon>Actinomycetes</taxon>
        <taxon>Bifidobacteriales</taxon>
        <taxon>Bifidobacteriaceae</taxon>
        <taxon>Bifidobacterium</taxon>
    </lineage>
</organism>
<comment type="caution">
    <text evidence="2">The sequence shown here is derived from an EMBL/GenBank/DDBJ whole genome shotgun (WGS) entry which is preliminary data.</text>
</comment>
<dbReference type="SUPFAM" id="SSF52540">
    <property type="entry name" value="P-loop containing nucleoside triphosphate hydrolases"/>
    <property type="match status" value="1"/>
</dbReference>
<dbReference type="Proteomes" id="UP000218399">
    <property type="component" value="Unassembled WGS sequence"/>
</dbReference>
<proteinExistence type="predicted"/>
<feature type="domain" description="Putative endonuclease Z1" evidence="1">
    <location>
        <begin position="429"/>
        <end position="662"/>
    </location>
</feature>
<keyword evidence="2" id="KW-0540">Nuclease</keyword>
<accession>A0A2A2EGG4</accession>
<dbReference type="AlphaFoldDB" id="A0A2A2EGG4"/>
<dbReference type="OrthoDB" id="436461at2"/>
<dbReference type="InterPro" id="IPR027417">
    <property type="entry name" value="P-loop_NTPase"/>
</dbReference>
<dbReference type="InterPro" id="IPR018310">
    <property type="entry name" value="Put_endonuclease_Z1-dom"/>
</dbReference>
<evidence type="ECO:0000313" key="3">
    <source>
        <dbReference type="Proteomes" id="UP000218399"/>
    </source>
</evidence>
<keyword evidence="3" id="KW-1185">Reference proteome</keyword>
<evidence type="ECO:0000313" key="2">
    <source>
        <dbReference type="EMBL" id="PAU68279.1"/>
    </source>
</evidence>
<evidence type="ECO:0000259" key="1">
    <source>
        <dbReference type="Pfam" id="PF10593"/>
    </source>
</evidence>
<name>A0A2A2EGG4_9BIFI</name>